<dbReference type="PRINTS" id="PR00423">
    <property type="entry name" value="CELLDVISFTSZ"/>
</dbReference>
<dbReference type="HAMAP" id="MF_00909">
    <property type="entry name" value="FtsZ"/>
    <property type="match status" value="1"/>
</dbReference>
<keyword evidence="6 8" id="KW-0131">Cell cycle</keyword>
<keyword evidence="4 6" id="KW-0342">GTP-binding</keyword>
<dbReference type="eggNOG" id="arCOG02201">
    <property type="taxonomic scope" value="Archaea"/>
</dbReference>
<dbReference type="InterPro" id="IPR036525">
    <property type="entry name" value="Tubulin/FtsZ_GTPase_sf"/>
</dbReference>
<gene>
    <name evidence="6" type="primary">ftsZ</name>
    <name evidence="11" type="ordered locus">Kcr_1343</name>
</gene>
<sequence length="397" mass="41769">MIRTATRRVDEGVREIPQKVSPEDSSLKEFLEKVKARIVIMGVGGGGSNTITRLNAIGIDSVETVAVNTDAQHLLITTADRKLLIGKELCGGNGSGGDPHIGEEAARESADEIEEFLSGSDLLFIMAGLGGGTGTGASPVIAEIGKRVGAAVVSVVTLPFTAEGAKKREIAMKGLAKLASVSDTIVVVNNDKILEIAKELPLYQAFFISDEIVARAVKGVVELVVKPGLVNVDLADLRNVIESGGPAVLTFGESDGENRAMEAVDDALGNPLLDADISGGKAAIINITSGPDFSLEEMQQIVETIVSSLDPNANVIWGARIDESLKGSVQVLLVVTGVASPTVEAALQGELREPFVERATKPKVEKAAKALPRVTERKTIPIAREVRERSDLGIDEL</sequence>
<reference evidence="11 12" key="1">
    <citation type="journal article" date="2008" name="Proc. Natl. Acad. Sci. U.S.A.">
        <title>A korarchaeal genome reveals new insights into the evolution of the Archaea.</title>
        <authorList>
            <person name="Elkins J.G."/>
            <person name="Podar M."/>
            <person name="Graham D.E."/>
            <person name="Makarova K.S."/>
            <person name="Wolf Y."/>
            <person name="Randau L."/>
            <person name="Hedlund B.P."/>
            <person name="Brochier-Armanet C."/>
            <person name="Kunin V."/>
            <person name="Anderson I."/>
            <person name="Lapidus A."/>
            <person name="Goltsman E."/>
            <person name="Barry K."/>
            <person name="Koonin E.V."/>
            <person name="Hugenholtz P."/>
            <person name="Kyrpides N."/>
            <person name="Wanner G."/>
            <person name="Richardson P."/>
            <person name="Keller M."/>
            <person name="Stetter K.O."/>
        </authorList>
    </citation>
    <scope>NUCLEOTIDE SEQUENCE [LARGE SCALE GENOMIC DNA]</scope>
    <source>
        <strain evidence="12">OPF8</strain>
    </source>
</reference>
<feature type="binding site" evidence="6">
    <location>
        <begin position="45"/>
        <end position="49"/>
    </location>
    <ligand>
        <name>GTP</name>
        <dbReference type="ChEBI" id="CHEBI:37565"/>
    </ligand>
</feature>
<dbReference type="CDD" id="cd02201">
    <property type="entry name" value="FtsZ_type1"/>
    <property type="match status" value="1"/>
</dbReference>
<dbReference type="PROSITE" id="PS01134">
    <property type="entry name" value="FTSZ_1"/>
    <property type="match status" value="1"/>
</dbReference>
<dbReference type="InterPro" id="IPR024757">
    <property type="entry name" value="FtsZ_C"/>
</dbReference>
<evidence type="ECO:0000256" key="3">
    <source>
        <dbReference type="ARBA" id="ARBA00022741"/>
    </source>
</evidence>
<evidence type="ECO:0000259" key="9">
    <source>
        <dbReference type="SMART" id="SM00864"/>
    </source>
</evidence>
<dbReference type="NCBIfam" id="TIGR00065">
    <property type="entry name" value="ftsZ"/>
    <property type="match status" value="1"/>
</dbReference>
<keyword evidence="12" id="KW-1185">Reference proteome</keyword>
<keyword evidence="6 8" id="KW-0132">Cell division</keyword>
<dbReference type="STRING" id="374847.Kcr_1343"/>
<dbReference type="InterPro" id="IPR018316">
    <property type="entry name" value="Tubulin/FtsZ_2-layer-sand-dom"/>
</dbReference>
<evidence type="ECO:0000256" key="7">
    <source>
        <dbReference type="NCBIfam" id="TIGR00065"/>
    </source>
</evidence>
<name>B1L6L0_KORCO</name>
<feature type="binding site" evidence="6">
    <location>
        <position position="210"/>
    </location>
    <ligand>
        <name>GTP</name>
        <dbReference type="ChEBI" id="CHEBI:37565"/>
    </ligand>
</feature>
<dbReference type="GO" id="GO:0005525">
    <property type="term" value="F:GTP binding"/>
    <property type="evidence" value="ECO:0000318"/>
    <property type="project" value="GO_Central"/>
</dbReference>
<dbReference type="SMART" id="SM00865">
    <property type="entry name" value="Tubulin_C"/>
    <property type="match status" value="1"/>
</dbReference>
<dbReference type="SUPFAM" id="SSF55307">
    <property type="entry name" value="Tubulin C-terminal domain-like"/>
    <property type="match status" value="1"/>
</dbReference>
<evidence type="ECO:0000256" key="4">
    <source>
        <dbReference type="ARBA" id="ARBA00023134"/>
    </source>
</evidence>
<dbReference type="EMBL" id="CP000968">
    <property type="protein sequence ID" value="ACB08089.1"/>
    <property type="molecule type" value="Genomic_DNA"/>
</dbReference>
<dbReference type="InterPro" id="IPR000158">
    <property type="entry name" value="Cell_div_FtsZ"/>
</dbReference>
<evidence type="ECO:0000256" key="1">
    <source>
        <dbReference type="ARBA" id="ARBA00009690"/>
    </source>
</evidence>
<dbReference type="GO" id="GO:0032153">
    <property type="term" value="C:cell division site"/>
    <property type="evidence" value="ECO:0000318"/>
    <property type="project" value="GO_Central"/>
</dbReference>
<evidence type="ECO:0000259" key="10">
    <source>
        <dbReference type="SMART" id="SM00865"/>
    </source>
</evidence>
<dbReference type="KEGG" id="kcr:Kcr_1343"/>
<feature type="binding site" evidence="6">
    <location>
        <begin position="132"/>
        <end position="134"/>
    </location>
    <ligand>
        <name>GTP</name>
        <dbReference type="ChEBI" id="CHEBI:37565"/>
    </ligand>
</feature>
<organism evidence="11 12">
    <name type="scientific">Korarchaeum cryptofilum (strain OPF8)</name>
    <dbReference type="NCBI Taxonomy" id="374847"/>
    <lineage>
        <taxon>Archaea</taxon>
        <taxon>Thermoproteota</taxon>
        <taxon>Candidatus Korarchaeia</taxon>
        <taxon>Candidatus Korarchaeales</taxon>
        <taxon>Candidatus Korarchaeaceae</taxon>
        <taxon>Candidatus Korarchaeum</taxon>
    </lineage>
</organism>
<dbReference type="Pfam" id="PF12327">
    <property type="entry name" value="FtsZ_C"/>
    <property type="match status" value="1"/>
</dbReference>
<dbReference type="GO" id="GO:0003924">
    <property type="term" value="F:GTPase activity"/>
    <property type="evidence" value="ECO:0000318"/>
    <property type="project" value="GO_Central"/>
</dbReference>
<dbReference type="Gene3D" id="3.30.1330.20">
    <property type="entry name" value="Tubulin/FtsZ, C-terminal domain"/>
    <property type="match status" value="1"/>
</dbReference>
<keyword evidence="5 6" id="KW-0717">Septation</keyword>
<dbReference type="PANTHER" id="PTHR30314:SF3">
    <property type="entry name" value="MITOCHONDRIAL DIVISION PROTEIN FSZA"/>
    <property type="match status" value="1"/>
</dbReference>
<dbReference type="AlphaFoldDB" id="B1L6L0"/>
<dbReference type="InterPro" id="IPR020805">
    <property type="entry name" value="Cell_div_FtsZ_CS"/>
</dbReference>
<feature type="binding site" evidence="6">
    <location>
        <position position="163"/>
    </location>
    <ligand>
        <name>GTP</name>
        <dbReference type="ChEBI" id="CHEBI:37565"/>
    </ligand>
</feature>
<dbReference type="InterPro" id="IPR003008">
    <property type="entry name" value="Tubulin_FtsZ_GTPase"/>
</dbReference>
<feature type="domain" description="Tubulin/FtsZ 2-layer sandwich" evidence="10">
    <location>
        <begin position="230"/>
        <end position="347"/>
    </location>
</feature>
<dbReference type="Proteomes" id="UP000001686">
    <property type="component" value="Chromosome"/>
</dbReference>
<evidence type="ECO:0000256" key="8">
    <source>
        <dbReference type="RuleBase" id="RU003360"/>
    </source>
</evidence>
<proteinExistence type="inferred from homology"/>
<keyword evidence="3 6" id="KW-0547">Nucleotide-binding</keyword>
<dbReference type="Pfam" id="PF00091">
    <property type="entry name" value="Tubulin"/>
    <property type="match status" value="1"/>
</dbReference>
<dbReference type="InterPro" id="IPR037103">
    <property type="entry name" value="Tubulin/FtsZ-like_C"/>
</dbReference>
<feature type="binding site" evidence="6">
    <location>
        <position position="167"/>
    </location>
    <ligand>
        <name>GTP</name>
        <dbReference type="ChEBI" id="CHEBI:37565"/>
    </ligand>
</feature>
<dbReference type="GO" id="GO:0051258">
    <property type="term" value="P:protein polymerization"/>
    <property type="evidence" value="ECO:0007669"/>
    <property type="project" value="UniProtKB-UniRule"/>
</dbReference>
<accession>B1L6L0</accession>
<evidence type="ECO:0000256" key="6">
    <source>
        <dbReference type="HAMAP-Rule" id="MF_00909"/>
    </source>
</evidence>
<protein>
    <recommendedName>
        <fullName evidence="6 7">Cell division protein FtsZ</fullName>
    </recommendedName>
</protein>
<dbReference type="EnsemblBacteria" id="ACB08089">
    <property type="protein sequence ID" value="ACB08089"/>
    <property type="gene ID" value="Kcr_1343"/>
</dbReference>
<keyword evidence="2 6" id="KW-0963">Cytoplasm</keyword>
<dbReference type="Gene3D" id="3.40.50.1440">
    <property type="entry name" value="Tubulin/FtsZ, GTPase domain"/>
    <property type="match status" value="1"/>
</dbReference>
<comment type="subunit">
    <text evidence="6">Homodimer. Polymerizes to form a dynamic ring structure in a strictly GTP-dependent manner. Interacts directly with several other division proteins.</text>
</comment>
<dbReference type="PANTHER" id="PTHR30314">
    <property type="entry name" value="CELL DIVISION PROTEIN FTSZ-RELATED"/>
    <property type="match status" value="1"/>
</dbReference>
<dbReference type="GO" id="GO:0051301">
    <property type="term" value="P:cell division"/>
    <property type="evidence" value="ECO:0000318"/>
    <property type="project" value="GO_Central"/>
</dbReference>
<evidence type="ECO:0000313" key="11">
    <source>
        <dbReference type="EMBL" id="ACB08089.1"/>
    </source>
</evidence>
<dbReference type="GeneID" id="6094919"/>
<dbReference type="InterPro" id="IPR045061">
    <property type="entry name" value="FtsZ/CetZ"/>
</dbReference>
<evidence type="ECO:0000256" key="2">
    <source>
        <dbReference type="ARBA" id="ARBA00022490"/>
    </source>
</evidence>
<feature type="domain" description="Tubulin/FtsZ GTPase" evidence="9">
    <location>
        <begin position="37"/>
        <end position="228"/>
    </location>
</feature>
<dbReference type="RefSeq" id="WP_012309986.1">
    <property type="nucleotide sequence ID" value="NC_010482.1"/>
</dbReference>
<dbReference type="GO" id="GO:0005737">
    <property type="term" value="C:cytoplasm"/>
    <property type="evidence" value="ECO:0000318"/>
    <property type="project" value="GO_Central"/>
</dbReference>
<dbReference type="PhylomeDB" id="B1L6L0"/>
<dbReference type="FunFam" id="3.30.1330.20:FF:000008">
    <property type="entry name" value="Cell division protein FtsZ"/>
    <property type="match status" value="1"/>
</dbReference>
<dbReference type="GO" id="GO:0043093">
    <property type="term" value="P:FtsZ-dependent cytokinesis"/>
    <property type="evidence" value="ECO:0007669"/>
    <property type="project" value="UniProtKB-UniRule"/>
</dbReference>
<dbReference type="InParanoid" id="B1L6L0"/>
<evidence type="ECO:0000313" key="12">
    <source>
        <dbReference type="Proteomes" id="UP000001686"/>
    </source>
</evidence>
<dbReference type="SMART" id="SM00864">
    <property type="entry name" value="Tubulin"/>
    <property type="match status" value="1"/>
</dbReference>
<dbReference type="InterPro" id="IPR008280">
    <property type="entry name" value="Tub_FtsZ_C"/>
</dbReference>
<comment type="function">
    <text evidence="6">Essential cell division protein that forms a contractile ring structure (Z ring) at the future cell division site. The regulation of the ring assembly controls the timing and the location of cell division. One of the functions of the FtsZ ring is to recruit other cell division proteins to the septum to produce a new cell wall between the dividing cells. Binds GTP and shows GTPase activity.</text>
</comment>
<comment type="subcellular location">
    <subcellularLocation>
        <location evidence="6">Cytoplasm</location>
    </subcellularLocation>
    <text evidence="6">Assembles at midcell at the inner surface of the cytoplasmic membrane.</text>
</comment>
<dbReference type="HOGENOM" id="CLU_024865_0_1_2"/>
<dbReference type="SUPFAM" id="SSF52490">
    <property type="entry name" value="Tubulin nucleotide-binding domain-like"/>
    <property type="match status" value="1"/>
</dbReference>
<comment type="similarity">
    <text evidence="1 6 8">Belongs to the FtsZ family.</text>
</comment>
<evidence type="ECO:0000256" key="5">
    <source>
        <dbReference type="ARBA" id="ARBA00023210"/>
    </source>
</evidence>